<dbReference type="HOGENOM" id="CLU_2816529_0_0_1"/>
<accession>J3MSL2</accession>
<protein>
    <submittedName>
        <fullName evidence="1">Uncharacterized protein</fullName>
    </submittedName>
</protein>
<evidence type="ECO:0000313" key="1">
    <source>
        <dbReference type="EnsemblPlants" id="OB08G20920.1"/>
    </source>
</evidence>
<evidence type="ECO:0000313" key="2">
    <source>
        <dbReference type="Proteomes" id="UP000006038"/>
    </source>
</evidence>
<dbReference type="EnsemblPlants" id="OB08G20920.1">
    <property type="protein sequence ID" value="OB08G20920.1"/>
    <property type="gene ID" value="OB08G20920"/>
</dbReference>
<organism evidence="1">
    <name type="scientific">Oryza brachyantha</name>
    <name type="common">malo sina</name>
    <dbReference type="NCBI Taxonomy" id="4533"/>
    <lineage>
        <taxon>Eukaryota</taxon>
        <taxon>Viridiplantae</taxon>
        <taxon>Streptophyta</taxon>
        <taxon>Embryophyta</taxon>
        <taxon>Tracheophyta</taxon>
        <taxon>Spermatophyta</taxon>
        <taxon>Magnoliopsida</taxon>
        <taxon>Liliopsida</taxon>
        <taxon>Poales</taxon>
        <taxon>Poaceae</taxon>
        <taxon>BOP clade</taxon>
        <taxon>Oryzoideae</taxon>
        <taxon>Oryzeae</taxon>
        <taxon>Oryzinae</taxon>
        <taxon>Oryza</taxon>
    </lineage>
</organism>
<dbReference type="Gramene" id="OB08G20920.1">
    <property type="protein sequence ID" value="OB08G20920.1"/>
    <property type="gene ID" value="OB08G20920"/>
</dbReference>
<reference evidence="1" key="2">
    <citation type="submission" date="2013-04" db="UniProtKB">
        <authorList>
            <consortium name="EnsemblPlants"/>
        </authorList>
    </citation>
    <scope>IDENTIFICATION</scope>
</reference>
<dbReference type="AlphaFoldDB" id="J3MSL2"/>
<sequence>MFFGIGSIASCIDLTFFCRVYSSYLYSSLLYLLAHFGLCISKSIRLNISNHSGEIKKESTYSFIIML</sequence>
<dbReference type="Proteomes" id="UP000006038">
    <property type="component" value="Chromosome 8"/>
</dbReference>
<name>J3MSL2_ORYBR</name>
<keyword evidence="2" id="KW-1185">Reference proteome</keyword>
<proteinExistence type="predicted"/>
<reference evidence="1" key="1">
    <citation type="journal article" date="2013" name="Nat. Commun.">
        <title>Whole-genome sequencing of Oryza brachyantha reveals mechanisms underlying Oryza genome evolution.</title>
        <authorList>
            <person name="Chen J."/>
            <person name="Huang Q."/>
            <person name="Gao D."/>
            <person name="Wang J."/>
            <person name="Lang Y."/>
            <person name="Liu T."/>
            <person name="Li B."/>
            <person name="Bai Z."/>
            <person name="Luis Goicoechea J."/>
            <person name="Liang C."/>
            <person name="Chen C."/>
            <person name="Zhang W."/>
            <person name="Sun S."/>
            <person name="Liao Y."/>
            <person name="Zhang X."/>
            <person name="Yang L."/>
            <person name="Song C."/>
            <person name="Wang M."/>
            <person name="Shi J."/>
            <person name="Liu G."/>
            <person name="Liu J."/>
            <person name="Zhou H."/>
            <person name="Zhou W."/>
            <person name="Yu Q."/>
            <person name="An N."/>
            <person name="Chen Y."/>
            <person name="Cai Q."/>
            <person name="Wang B."/>
            <person name="Liu B."/>
            <person name="Min J."/>
            <person name="Huang Y."/>
            <person name="Wu H."/>
            <person name="Li Z."/>
            <person name="Zhang Y."/>
            <person name="Yin Y."/>
            <person name="Song W."/>
            <person name="Jiang J."/>
            <person name="Jackson S.A."/>
            <person name="Wing R.A."/>
            <person name="Wang J."/>
            <person name="Chen M."/>
        </authorList>
    </citation>
    <scope>NUCLEOTIDE SEQUENCE [LARGE SCALE GENOMIC DNA]</scope>
    <source>
        <strain evidence="1">cv. IRGC 101232</strain>
    </source>
</reference>